<sequence>MLLIRTHRFLKVVTTDVYTYIGTIVEVLNEGLPRTVWIIIGDRSNRSLNKRLSLTYTLITFQILLGIPLMIIFLSSAKYLAAAFVPEVVRQPSLTYVRISLVQALSSVMSTAVANSTRALDHPDVPLLISAVQFAVTILFDLLIVSKFPVGSSKPIVNMQAMIRVACDLVSAVCGFGIINLARLKMQRSVSLPSSPSSSPPPSPRELETDL</sequence>
<accession>A0A1D9Q301</accession>
<dbReference type="EMBL" id="CP017818">
    <property type="protein sequence ID" value="APA09325.1"/>
    <property type="molecule type" value="Genomic_DNA"/>
</dbReference>
<evidence type="ECO:0000313" key="10">
    <source>
        <dbReference type="Proteomes" id="UP000177798"/>
    </source>
</evidence>
<evidence type="ECO:0000256" key="8">
    <source>
        <dbReference type="SAM" id="Phobius"/>
    </source>
</evidence>
<evidence type="ECO:0000256" key="6">
    <source>
        <dbReference type="ARBA" id="ARBA00023136"/>
    </source>
</evidence>
<feature type="transmembrane region" description="Helical" evidence="8">
    <location>
        <begin position="53"/>
        <end position="75"/>
    </location>
</feature>
<evidence type="ECO:0000256" key="7">
    <source>
        <dbReference type="SAM" id="MobiDB-lite"/>
    </source>
</evidence>
<evidence type="ECO:0000256" key="4">
    <source>
        <dbReference type="ARBA" id="ARBA00022692"/>
    </source>
</evidence>
<dbReference type="PANTHER" id="PTHR43549:SF2">
    <property type="entry name" value="MULTIDRUG RESISTANCE PROTEIN NORM-RELATED"/>
    <property type="match status" value="1"/>
</dbReference>
<dbReference type="PANTHER" id="PTHR43549">
    <property type="entry name" value="MULTIDRUG RESISTANCE PROTEIN YPNP-RELATED"/>
    <property type="match status" value="1"/>
</dbReference>
<dbReference type="VEuPathDB" id="FungiDB:sscle_05g040950"/>
<dbReference type="AlphaFoldDB" id="A0A1D9Q301"/>
<feature type="transmembrane region" description="Helical" evidence="8">
    <location>
        <begin position="161"/>
        <end position="182"/>
    </location>
</feature>
<dbReference type="Proteomes" id="UP000177798">
    <property type="component" value="Chromosome 5"/>
</dbReference>
<keyword evidence="3" id="KW-1003">Cell membrane</keyword>
<gene>
    <name evidence="9" type="ORF">sscle_05g040950</name>
</gene>
<keyword evidence="2" id="KW-0813">Transport</keyword>
<dbReference type="OrthoDB" id="2119662at2759"/>
<feature type="transmembrane region" description="Helical" evidence="8">
    <location>
        <begin position="95"/>
        <end position="115"/>
    </location>
</feature>
<evidence type="ECO:0000256" key="5">
    <source>
        <dbReference type="ARBA" id="ARBA00022989"/>
    </source>
</evidence>
<dbReference type="InterPro" id="IPR052031">
    <property type="entry name" value="Membrane_Transporter-Flippase"/>
</dbReference>
<name>A0A1D9Q301_SCLS1</name>
<evidence type="ECO:0000256" key="3">
    <source>
        <dbReference type="ARBA" id="ARBA00022475"/>
    </source>
</evidence>
<dbReference type="GO" id="GO:0005886">
    <property type="term" value="C:plasma membrane"/>
    <property type="evidence" value="ECO:0007669"/>
    <property type="project" value="UniProtKB-SubCell"/>
</dbReference>
<feature type="region of interest" description="Disordered" evidence="7">
    <location>
        <begin position="191"/>
        <end position="211"/>
    </location>
</feature>
<keyword evidence="5 8" id="KW-1133">Transmembrane helix</keyword>
<reference evidence="10" key="1">
    <citation type="journal article" date="2017" name="Genome Biol. Evol.">
        <title>The complete genome sequence of the phytopathogenic fungus Sclerotinia sclerotiorum reveals insights into the genome architecture of broad host range pathogens.</title>
        <authorList>
            <person name="Derbyshire M."/>
            <person name="Denton-Giles M."/>
            <person name="Hegedus D."/>
            <person name="Seifbarghy S."/>
            <person name="Rollins J."/>
            <person name="van Kan J."/>
            <person name="Seidl M.F."/>
            <person name="Faino L."/>
            <person name="Mbengue M."/>
            <person name="Navaud O."/>
            <person name="Raffaele S."/>
            <person name="Hammond-Kosack K."/>
            <person name="Heard S."/>
            <person name="Oliver R."/>
        </authorList>
    </citation>
    <scope>NUCLEOTIDE SEQUENCE [LARGE SCALE GENOMIC DNA]</scope>
    <source>
        <strain evidence="10">ATCC 18683 / 1980 / Ss-1</strain>
    </source>
</reference>
<keyword evidence="6 8" id="KW-0472">Membrane</keyword>
<evidence type="ECO:0000256" key="2">
    <source>
        <dbReference type="ARBA" id="ARBA00022448"/>
    </source>
</evidence>
<keyword evidence="4 8" id="KW-0812">Transmembrane</keyword>
<feature type="transmembrane region" description="Helical" evidence="8">
    <location>
        <begin position="127"/>
        <end position="149"/>
    </location>
</feature>
<comment type="subcellular location">
    <subcellularLocation>
        <location evidence="1">Cell membrane</location>
        <topology evidence="1">Multi-pass membrane protein</topology>
    </subcellularLocation>
</comment>
<organism evidence="9 10">
    <name type="scientific">Sclerotinia sclerotiorum (strain ATCC 18683 / 1980 / Ss-1)</name>
    <name type="common">White mold</name>
    <name type="synonym">Whetzelinia sclerotiorum</name>
    <dbReference type="NCBI Taxonomy" id="665079"/>
    <lineage>
        <taxon>Eukaryota</taxon>
        <taxon>Fungi</taxon>
        <taxon>Dikarya</taxon>
        <taxon>Ascomycota</taxon>
        <taxon>Pezizomycotina</taxon>
        <taxon>Leotiomycetes</taxon>
        <taxon>Helotiales</taxon>
        <taxon>Sclerotiniaceae</taxon>
        <taxon>Sclerotinia</taxon>
    </lineage>
</organism>
<protein>
    <submittedName>
        <fullName evidence="9">Uncharacterized protein</fullName>
    </submittedName>
</protein>
<proteinExistence type="predicted"/>
<evidence type="ECO:0000256" key="1">
    <source>
        <dbReference type="ARBA" id="ARBA00004651"/>
    </source>
</evidence>
<evidence type="ECO:0000313" key="9">
    <source>
        <dbReference type="EMBL" id="APA09325.1"/>
    </source>
</evidence>